<dbReference type="OrthoDB" id="1410098at2"/>
<dbReference type="EMBL" id="CP025791">
    <property type="protein sequence ID" value="AUP80021.1"/>
    <property type="molecule type" value="Genomic_DNA"/>
</dbReference>
<evidence type="ECO:0000313" key="2">
    <source>
        <dbReference type="EMBL" id="AUP80021.1"/>
    </source>
</evidence>
<gene>
    <name evidence="2" type="ORF">C1H87_15445</name>
</gene>
<keyword evidence="3" id="KW-1185">Reference proteome</keyword>
<reference evidence="2 3" key="1">
    <citation type="submission" date="2018-01" db="EMBL/GenBank/DDBJ databases">
        <title>Complete genome sequence of Flavivirga eckloniae ECD14 isolated from seaweed Ecklonia cava.</title>
        <authorList>
            <person name="Lee J.H."/>
            <person name="Baik K.S."/>
            <person name="Seong C.N."/>
        </authorList>
    </citation>
    <scope>NUCLEOTIDE SEQUENCE [LARGE SCALE GENOMIC DNA]</scope>
    <source>
        <strain evidence="2 3">ECD14</strain>
    </source>
</reference>
<proteinExistence type="predicted"/>
<dbReference type="PROSITE" id="PS51781">
    <property type="entry name" value="SH3B"/>
    <property type="match status" value="1"/>
</dbReference>
<dbReference type="KEGG" id="fek:C1H87_15445"/>
<dbReference type="Gene3D" id="2.30.30.40">
    <property type="entry name" value="SH3 Domains"/>
    <property type="match status" value="1"/>
</dbReference>
<sequence>MKKILYPLFLIASFVFSQDTKYNSPYDYERLEEGAYYYLFGDNVKFRTEPNTDSEVIALLKIGTKIQIDYNTKETMMYNGLESPFYKIKYGDKTGYVLGGLISLEKRERGDSQFFFTYKKEGESYATIVRYFNETTSEIVDTTVQLATSMFSIELYNNRGVSGVDNIVFINYLAEACGVNGGGIYLFQFDNKLKKVFDLSKVSEAGLFWTSEKLIFPKDEKGIEGKIVYQRETQNYLDENTNWTELERVSRELEWNGDEILPKPYSEN</sequence>
<protein>
    <recommendedName>
        <fullName evidence="1">SH3b domain-containing protein</fullName>
    </recommendedName>
</protein>
<organism evidence="2 3">
    <name type="scientific">Flavivirga eckloniae</name>
    <dbReference type="NCBI Taxonomy" id="1803846"/>
    <lineage>
        <taxon>Bacteria</taxon>
        <taxon>Pseudomonadati</taxon>
        <taxon>Bacteroidota</taxon>
        <taxon>Flavobacteriia</taxon>
        <taxon>Flavobacteriales</taxon>
        <taxon>Flavobacteriaceae</taxon>
        <taxon>Flavivirga</taxon>
    </lineage>
</organism>
<dbReference type="Pfam" id="PF08239">
    <property type="entry name" value="SH3_3"/>
    <property type="match status" value="1"/>
</dbReference>
<feature type="domain" description="SH3b" evidence="1">
    <location>
        <begin position="32"/>
        <end position="106"/>
    </location>
</feature>
<dbReference type="RefSeq" id="WP_102756673.1">
    <property type="nucleotide sequence ID" value="NZ_CP025791.1"/>
</dbReference>
<dbReference type="AlphaFoldDB" id="A0A2K9PSI4"/>
<dbReference type="InterPro" id="IPR003646">
    <property type="entry name" value="SH3-like_bac-type"/>
</dbReference>
<accession>A0A2K9PSI4</accession>
<name>A0A2K9PSI4_9FLAO</name>
<evidence type="ECO:0000259" key="1">
    <source>
        <dbReference type="PROSITE" id="PS51781"/>
    </source>
</evidence>
<evidence type="ECO:0000313" key="3">
    <source>
        <dbReference type="Proteomes" id="UP000235826"/>
    </source>
</evidence>
<dbReference type="Proteomes" id="UP000235826">
    <property type="component" value="Chromosome"/>
</dbReference>